<dbReference type="GO" id="GO:0046872">
    <property type="term" value="F:metal ion binding"/>
    <property type="evidence" value="ECO:0007669"/>
    <property type="project" value="UniProtKB-KW"/>
</dbReference>
<gene>
    <name evidence="5" type="ORF">C7373_104203</name>
    <name evidence="4" type="ORF">IB211_01843c</name>
</gene>
<dbReference type="GO" id="GO:0016020">
    <property type="term" value="C:membrane"/>
    <property type="evidence" value="ECO:0007669"/>
    <property type="project" value="GOC"/>
</dbReference>
<dbReference type="InterPro" id="IPR029052">
    <property type="entry name" value="Metallo-depent_PP-like"/>
</dbReference>
<dbReference type="InterPro" id="IPR004843">
    <property type="entry name" value="Calcineurin-like_PHP"/>
</dbReference>
<dbReference type="InterPro" id="IPR051158">
    <property type="entry name" value="Metallophosphoesterase_sf"/>
</dbReference>
<dbReference type="PANTHER" id="PTHR31302">
    <property type="entry name" value="TRANSMEMBRANE PROTEIN WITH METALLOPHOSPHOESTERASE DOMAIN-RELATED"/>
    <property type="match status" value="1"/>
</dbReference>
<dbReference type="eggNOG" id="COG1408">
    <property type="taxonomic scope" value="Bacteria"/>
</dbReference>
<dbReference type="GO" id="GO:0009245">
    <property type="term" value="P:lipid A biosynthetic process"/>
    <property type="evidence" value="ECO:0007669"/>
    <property type="project" value="TreeGrafter"/>
</dbReference>
<dbReference type="Gene3D" id="3.60.21.10">
    <property type="match status" value="1"/>
</dbReference>
<dbReference type="KEGG" id="ibu:IB211_01843c"/>
<evidence type="ECO:0000313" key="4">
    <source>
        <dbReference type="EMBL" id="ALP94234.1"/>
    </source>
</evidence>
<proteinExistence type="predicted"/>
<evidence type="ECO:0000313" key="7">
    <source>
        <dbReference type="Proteomes" id="UP000245778"/>
    </source>
</evidence>
<name>A0A0S2W4A7_9FIRM</name>
<reference evidence="6" key="2">
    <citation type="submission" date="2015-04" db="EMBL/GenBank/DDBJ databases">
        <title>A butyrogenic pathway from the amino acid lysine in a human gut commensal.</title>
        <authorList>
            <person name="de Vos W.M."/>
            <person name="Bui N.T.P."/>
            <person name="Plugge C.M."/>
            <person name="Ritari J."/>
        </authorList>
    </citation>
    <scope>NUCLEOTIDE SEQUENCE [LARGE SCALE GENOMIC DNA]</scope>
    <source>
        <strain evidence="6">AF211</strain>
    </source>
</reference>
<dbReference type="PANTHER" id="PTHR31302:SF31">
    <property type="entry name" value="PHOSPHODIESTERASE YAEI"/>
    <property type="match status" value="1"/>
</dbReference>
<dbReference type="STRING" id="1297617.IB211_01843c"/>
<dbReference type="RefSeq" id="WP_058117822.1">
    <property type="nucleotide sequence ID" value="NZ_CAMREZ010000012.1"/>
</dbReference>
<dbReference type="EMBL" id="QEKK01000004">
    <property type="protein sequence ID" value="PVY58605.1"/>
    <property type="molecule type" value="Genomic_DNA"/>
</dbReference>
<evidence type="ECO:0000313" key="6">
    <source>
        <dbReference type="Proteomes" id="UP000064844"/>
    </source>
</evidence>
<evidence type="ECO:0000313" key="5">
    <source>
        <dbReference type="EMBL" id="PVY58605.1"/>
    </source>
</evidence>
<sequence length="279" mass="30857">MRPPKNRKRRWAVLAAFCALLAIAAAGLENRLTLRRYTVGSEKVKKTVRIALLTDLHSCFYGEGQRELLDMVEVQHPDVVLLGGDIVDDVLPEDNAWLTVRRLAARYPTYYVTGNHEYRSGRVETIRKEMAESGVIVLAGECRSVLLQGQRVELCGVDDPKCGGSMWSDQLSAAAKAAGPDCFAVLLSHRPERVEDYLAYDFDLVLSGHAHGGQWRLPGLVNGLLAPDQGFFPAYAGGLYRLDENTDLVVSRGLARESTRVPRIFNPPELVIIDVTPAE</sequence>
<reference evidence="4 6" key="1">
    <citation type="journal article" date="2015" name="Nat. Commun.">
        <title>Production of butyrate from lysine and the Amadori product fructoselysine by a human gut commensal.</title>
        <authorList>
            <person name="Bui T.P."/>
            <person name="Ritari J."/>
            <person name="Boeren S."/>
            <person name="de Waard P."/>
            <person name="Plugge C.M."/>
            <person name="de Vos W.M."/>
        </authorList>
    </citation>
    <scope>NUCLEOTIDE SEQUENCE [LARGE SCALE GENOMIC DNA]</scope>
    <source>
        <strain evidence="4 6">AF211</strain>
    </source>
</reference>
<accession>A0A0S2W4A7</accession>
<dbReference type="Proteomes" id="UP000245778">
    <property type="component" value="Unassembled WGS sequence"/>
</dbReference>
<dbReference type="CDD" id="cd07385">
    <property type="entry name" value="MPP_YkuE_C"/>
    <property type="match status" value="1"/>
</dbReference>
<protein>
    <submittedName>
        <fullName evidence="4">Ser/Thr protein phosphatase family protein</fullName>
    </submittedName>
</protein>
<feature type="domain" description="Calcineurin-like phosphoesterase" evidence="3">
    <location>
        <begin position="49"/>
        <end position="212"/>
    </location>
</feature>
<evidence type="ECO:0000259" key="3">
    <source>
        <dbReference type="Pfam" id="PF00149"/>
    </source>
</evidence>
<dbReference type="SUPFAM" id="SSF56300">
    <property type="entry name" value="Metallo-dependent phosphatases"/>
    <property type="match status" value="1"/>
</dbReference>
<dbReference type="Proteomes" id="UP000064844">
    <property type="component" value="Chromosome"/>
</dbReference>
<dbReference type="GO" id="GO:0008758">
    <property type="term" value="F:UDP-2,3-diacylglucosamine hydrolase activity"/>
    <property type="evidence" value="ECO:0007669"/>
    <property type="project" value="TreeGrafter"/>
</dbReference>
<organism evidence="4 6">
    <name type="scientific">Intestinimonas butyriciproducens</name>
    <dbReference type="NCBI Taxonomy" id="1297617"/>
    <lineage>
        <taxon>Bacteria</taxon>
        <taxon>Bacillati</taxon>
        <taxon>Bacillota</taxon>
        <taxon>Clostridia</taxon>
        <taxon>Eubacteriales</taxon>
        <taxon>Intestinimonas</taxon>
    </lineage>
</organism>
<keyword evidence="6" id="KW-1185">Reference proteome</keyword>
<evidence type="ECO:0000256" key="1">
    <source>
        <dbReference type="ARBA" id="ARBA00022723"/>
    </source>
</evidence>
<dbReference type="GeneID" id="93228948"/>
<keyword evidence="2" id="KW-0378">Hydrolase</keyword>
<dbReference type="PATRIC" id="fig|1297617.4.peg.1900"/>
<reference evidence="5 7" key="3">
    <citation type="submission" date="2018-04" db="EMBL/GenBank/DDBJ databases">
        <title>Genomic Encyclopedia of Type Strains, Phase IV (KMG-IV): sequencing the most valuable type-strain genomes for metagenomic binning, comparative biology and taxonomic classification.</title>
        <authorList>
            <person name="Goeker M."/>
        </authorList>
    </citation>
    <scope>NUCLEOTIDE SEQUENCE [LARGE SCALE GENOMIC DNA]</scope>
    <source>
        <strain evidence="5 7">DSM 26588</strain>
    </source>
</reference>
<keyword evidence="1" id="KW-0479">Metal-binding</keyword>
<dbReference type="EMBL" id="CP011307">
    <property type="protein sequence ID" value="ALP94234.1"/>
    <property type="molecule type" value="Genomic_DNA"/>
</dbReference>
<dbReference type="Pfam" id="PF00149">
    <property type="entry name" value="Metallophos"/>
    <property type="match status" value="1"/>
</dbReference>
<dbReference type="AlphaFoldDB" id="A0A0S2W4A7"/>
<evidence type="ECO:0000256" key="2">
    <source>
        <dbReference type="ARBA" id="ARBA00022801"/>
    </source>
</evidence>